<proteinExistence type="predicted"/>
<evidence type="ECO:0000256" key="4">
    <source>
        <dbReference type="ARBA" id="ARBA00022989"/>
    </source>
</evidence>
<evidence type="ECO:0000256" key="6">
    <source>
        <dbReference type="SAM" id="Phobius"/>
    </source>
</evidence>
<feature type="transmembrane region" description="Helical" evidence="6">
    <location>
        <begin position="66"/>
        <end position="86"/>
    </location>
</feature>
<evidence type="ECO:0000256" key="3">
    <source>
        <dbReference type="ARBA" id="ARBA00022692"/>
    </source>
</evidence>
<organism evidence="8 9">
    <name type="scientific">Metabacillus arenae</name>
    <dbReference type="NCBI Taxonomy" id="2771434"/>
    <lineage>
        <taxon>Bacteria</taxon>
        <taxon>Bacillati</taxon>
        <taxon>Bacillota</taxon>
        <taxon>Bacilli</taxon>
        <taxon>Bacillales</taxon>
        <taxon>Bacillaceae</taxon>
        <taxon>Metabacillus</taxon>
    </lineage>
</organism>
<feature type="transmembrane region" description="Helical" evidence="6">
    <location>
        <begin position="12"/>
        <end position="34"/>
    </location>
</feature>
<evidence type="ECO:0000256" key="1">
    <source>
        <dbReference type="ARBA" id="ARBA00004651"/>
    </source>
</evidence>
<name>A0A926N8Q6_9BACI</name>
<dbReference type="EMBL" id="JACXAI010000001">
    <property type="protein sequence ID" value="MBD1378749.1"/>
    <property type="molecule type" value="Genomic_DNA"/>
</dbReference>
<evidence type="ECO:0000313" key="9">
    <source>
        <dbReference type="Proteomes" id="UP000626844"/>
    </source>
</evidence>
<dbReference type="Pfam" id="PF02687">
    <property type="entry name" value="FtsX"/>
    <property type="match status" value="1"/>
</dbReference>
<dbReference type="RefSeq" id="WP_191154760.1">
    <property type="nucleotide sequence ID" value="NZ_JACXAI010000001.1"/>
</dbReference>
<dbReference type="AlphaFoldDB" id="A0A926N8Q6"/>
<keyword evidence="4 6" id="KW-1133">Transmembrane helix</keyword>
<keyword evidence="3 6" id="KW-0812">Transmembrane</keyword>
<comment type="subcellular location">
    <subcellularLocation>
        <location evidence="1">Cell membrane</location>
        <topology evidence="1">Multi-pass membrane protein</topology>
    </subcellularLocation>
</comment>
<feature type="domain" description="ABC3 transporter permease C-terminal" evidence="7">
    <location>
        <begin position="17"/>
        <end position="114"/>
    </location>
</feature>
<sequence>MIDAFEALIGPMRYSIIIISAFAFVIGFIIIRLVTNLMIEENTSTIALLKVIGYENKRISSLMLNLYTPVVIFAYLLGVPLGIFSFETMMKSIAEETSFTLPAEIQPIMFLEIF</sequence>
<keyword evidence="9" id="KW-1185">Reference proteome</keyword>
<evidence type="ECO:0000259" key="7">
    <source>
        <dbReference type="Pfam" id="PF02687"/>
    </source>
</evidence>
<evidence type="ECO:0000256" key="5">
    <source>
        <dbReference type="ARBA" id="ARBA00023136"/>
    </source>
</evidence>
<accession>A0A926N8Q6</accession>
<dbReference type="InterPro" id="IPR003838">
    <property type="entry name" value="ABC3_permease_C"/>
</dbReference>
<gene>
    <name evidence="8" type="ORF">IC621_00770</name>
</gene>
<protein>
    <submittedName>
        <fullName evidence="8">FtsX-like permease family protein</fullName>
    </submittedName>
</protein>
<comment type="caution">
    <text evidence="8">The sequence shown here is derived from an EMBL/GenBank/DDBJ whole genome shotgun (WGS) entry which is preliminary data.</text>
</comment>
<dbReference type="Proteomes" id="UP000626844">
    <property type="component" value="Unassembled WGS sequence"/>
</dbReference>
<keyword evidence="2" id="KW-1003">Cell membrane</keyword>
<dbReference type="GO" id="GO:0005886">
    <property type="term" value="C:plasma membrane"/>
    <property type="evidence" value="ECO:0007669"/>
    <property type="project" value="UniProtKB-SubCell"/>
</dbReference>
<evidence type="ECO:0000256" key="2">
    <source>
        <dbReference type="ARBA" id="ARBA00022475"/>
    </source>
</evidence>
<reference evidence="8" key="1">
    <citation type="submission" date="2020-09" db="EMBL/GenBank/DDBJ databases">
        <title>A novel bacterium of genus Bacillus, isolated from South China Sea.</title>
        <authorList>
            <person name="Huang H."/>
            <person name="Mo K."/>
            <person name="Hu Y."/>
        </authorList>
    </citation>
    <scope>NUCLEOTIDE SEQUENCE</scope>
    <source>
        <strain evidence="8">IB182487</strain>
    </source>
</reference>
<evidence type="ECO:0000313" key="8">
    <source>
        <dbReference type="EMBL" id="MBD1378749.1"/>
    </source>
</evidence>
<keyword evidence="5 6" id="KW-0472">Membrane</keyword>